<gene>
    <name evidence="1" type="ORF">KDK95_00100</name>
</gene>
<dbReference type="EMBL" id="JAGSOH010000001">
    <property type="protein sequence ID" value="MBR7824692.1"/>
    <property type="molecule type" value="Genomic_DNA"/>
</dbReference>
<protein>
    <submittedName>
        <fullName evidence="1">Uncharacterized protein</fullName>
    </submittedName>
</protein>
<keyword evidence="2" id="KW-1185">Reference proteome</keyword>
<proteinExistence type="predicted"/>
<organism evidence="1 2">
    <name type="scientific">Actinospica acidithermotolerans</name>
    <dbReference type="NCBI Taxonomy" id="2828514"/>
    <lineage>
        <taxon>Bacteria</taxon>
        <taxon>Bacillati</taxon>
        <taxon>Actinomycetota</taxon>
        <taxon>Actinomycetes</taxon>
        <taxon>Catenulisporales</taxon>
        <taxon>Actinospicaceae</taxon>
        <taxon>Actinospica</taxon>
    </lineage>
</organism>
<evidence type="ECO:0000313" key="2">
    <source>
        <dbReference type="Proteomes" id="UP000676325"/>
    </source>
</evidence>
<accession>A0A941E6I6</accession>
<evidence type="ECO:0000313" key="1">
    <source>
        <dbReference type="EMBL" id="MBR7824692.1"/>
    </source>
</evidence>
<dbReference type="AlphaFoldDB" id="A0A941E6I6"/>
<reference evidence="1" key="1">
    <citation type="submission" date="2021-04" db="EMBL/GenBank/DDBJ databases">
        <title>Genome based classification of Actinospica acidithermotolerans sp. nov., an actinobacterium isolated from an Indonesian hot spring.</title>
        <authorList>
            <person name="Kusuma A.B."/>
            <person name="Putra K.E."/>
            <person name="Nafisah S."/>
            <person name="Loh J."/>
            <person name="Nouioui I."/>
            <person name="Goodfellow M."/>
        </authorList>
    </citation>
    <scope>NUCLEOTIDE SEQUENCE</scope>
    <source>
        <strain evidence="1">MGRD01-02</strain>
    </source>
</reference>
<dbReference type="Proteomes" id="UP000676325">
    <property type="component" value="Unassembled WGS sequence"/>
</dbReference>
<name>A0A941E6I6_9ACTN</name>
<sequence>MAITKYQAPEHQGLQRLTVRPSEIRIGDWMRDLGRLRRVESVEPVEDKVIPSTLYTIRFTDDAHGAYPTLGVREAVPLTIWREP</sequence>
<dbReference type="RefSeq" id="WP_212515849.1">
    <property type="nucleotide sequence ID" value="NZ_JAGSOH010000001.1"/>
</dbReference>
<comment type="caution">
    <text evidence="1">The sequence shown here is derived from an EMBL/GenBank/DDBJ whole genome shotgun (WGS) entry which is preliminary data.</text>
</comment>